<sequence length="161" mass="19180">MRKSTNAFMCIKVSTYSNNVLKRVEVDRRNLGGDRKNRETGKPPLVLKRSEWSADMETGERRTENGVQTGEREEREWRERNENGERALFKRVSRERENRLMEKRRQGEAEKREREEGDRERQIANGEQRTRPAREKSEKGSRSSVEQGFHRERTRSDGDER</sequence>
<keyword evidence="3" id="KW-1185">Reference proteome</keyword>
<reference evidence="3" key="1">
    <citation type="submission" date="2013-01" db="EMBL/GenBank/DDBJ databases">
        <title>Draft Genome Sequence of a Mulberry Tree, Morus notabilis C.K. Schneid.</title>
        <authorList>
            <person name="He N."/>
            <person name="Zhao S."/>
        </authorList>
    </citation>
    <scope>NUCLEOTIDE SEQUENCE</scope>
</reference>
<organism evidence="2 3">
    <name type="scientific">Morus notabilis</name>
    <dbReference type="NCBI Taxonomy" id="981085"/>
    <lineage>
        <taxon>Eukaryota</taxon>
        <taxon>Viridiplantae</taxon>
        <taxon>Streptophyta</taxon>
        <taxon>Embryophyta</taxon>
        <taxon>Tracheophyta</taxon>
        <taxon>Spermatophyta</taxon>
        <taxon>Magnoliopsida</taxon>
        <taxon>eudicotyledons</taxon>
        <taxon>Gunneridae</taxon>
        <taxon>Pentapetalae</taxon>
        <taxon>rosids</taxon>
        <taxon>fabids</taxon>
        <taxon>Rosales</taxon>
        <taxon>Moraceae</taxon>
        <taxon>Moreae</taxon>
        <taxon>Morus</taxon>
    </lineage>
</organism>
<protein>
    <submittedName>
        <fullName evidence="2">Uncharacterized protein</fullName>
    </submittedName>
</protein>
<dbReference type="Proteomes" id="UP000030645">
    <property type="component" value="Unassembled WGS sequence"/>
</dbReference>
<feature type="compositionally biased region" description="Basic and acidic residues" evidence="1">
    <location>
        <begin position="32"/>
        <end position="41"/>
    </location>
</feature>
<feature type="compositionally biased region" description="Basic and acidic residues" evidence="1">
    <location>
        <begin position="148"/>
        <end position="161"/>
    </location>
</feature>
<name>W9S8J5_9ROSA</name>
<evidence type="ECO:0000313" key="3">
    <source>
        <dbReference type="Proteomes" id="UP000030645"/>
    </source>
</evidence>
<feature type="compositionally biased region" description="Basic and acidic residues" evidence="1">
    <location>
        <begin position="48"/>
        <end position="141"/>
    </location>
</feature>
<feature type="region of interest" description="Disordered" evidence="1">
    <location>
        <begin position="32"/>
        <end position="161"/>
    </location>
</feature>
<dbReference type="AlphaFoldDB" id="W9S8J5"/>
<dbReference type="EMBL" id="KE345141">
    <property type="protein sequence ID" value="EXB94262.1"/>
    <property type="molecule type" value="Genomic_DNA"/>
</dbReference>
<evidence type="ECO:0000313" key="2">
    <source>
        <dbReference type="EMBL" id="EXB94262.1"/>
    </source>
</evidence>
<accession>W9S8J5</accession>
<proteinExistence type="predicted"/>
<gene>
    <name evidence="2" type="ORF">L484_002809</name>
</gene>
<evidence type="ECO:0000256" key="1">
    <source>
        <dbReference type="SAM" id="MobiDB-lite"/>
    </source>
</evidence>